<proteinExistence type="predicted"/>
<reference evidence="1 2" key="1">
    <citation type="journal article" date="2022" name="bioRxiv">
        <title>The genome of the oomycete Peronosclerospora sorghi, a cosmopolitan pathogen of maize and sorghum, is inflated with dispersed pseudogenes.</title>
        <authorList>
            <person name="Fletcher K."/>
            <person name="Martin F."/>
            <person name="Isakeit T."/>
            <person name="Cavanaugh K."/>
            <person name="Magill C."/>
            <person name="Michelmore R."/>
        </authorList>
    </citation>
    <scope>NUCLEOTIDE SEQUENCE [LARGE SCALE GENOMIC DNA]</scope>
    <source>
        <strain evidence="1">P6</strain>
    </source>
</reference>
<sequence length="171" mass="19288">MLFNSNASLQEMPARGTSTETLQEIYFKPQWIAHEMLATVKLHVLAQYDRFAVIHAIFRTIPKLRLSITAAAASTSLAIFQYQGLETVFCQNTDDLVTAWESNEGRRTRRTIEPCSSNYEFEVRLEIAATLIPSAINLKNMKIAVIFCRRNGLRSFGHAGKSDSRAFADAR</sequence>
<gene>
    <name evidence="1" type="ORF">PsorP6_007367</name>
</gene>
<evidence type="ECO:0000313" key="2">
    <source>
        <dbReference type="Proteomes" id="UP001163321"/>
    </source>
</evidence>
<accession>A0ACC0WCD8</accession>
<evidence type="ECO:0000313" key="1">
    <source>
        <dbReference type="EMBL" id="KAI9915366.1"/>
    </source>
</evidence>
<dbReference type="EMBL" id="CM047582">
    <property type="protein sequence ID" value="KAI9915366.1"/>
    <property type="molecule type" value="Genomic_DNA"/>
</dbReference>
<organism evidence="1 2">
    <name type="scientific">Peronosclerospora sorghi</name>
    <dbReference type="NCBI Taxonomy" id="230839"/>
    <lineage>
        <taxon>Eukaryota</taxon>
        <taxon>Sar</taxon>
        <taxon>Stramenopiles</taxon>
        <taxon>Oomycota</taxon>
        <taxon>Peronosporomycetes</taxon>
        <taxon>Peronosporales</taxon>
        <taxon>Peronosporaceae</taxon>
        <taxon>Peronosclerospora</taxon>
    </lineage>
</organism>
<comment type="caution">
    <text evidence="1">The sequence shown here is derived from an EMBL/GenBank/DDBJ whole genome shotgun (WGS) entry which is preliminary data.</text>
</comment>
<name>A0ACC0WCD8_9STRA</name>
<keyword evidence="2" id="KW-1185">Reference proteome</keyword>
<protein>
    <submittedName>
        <fullName evidence="1">Uncharacterized protein</fullName>
    </submittedName>
</protein>
<dbReference type="Proteomes" id="UP001163321">
    <property type="component" value="Chromosome 3"/>
</dbReference>